<dbReference type="RefSeq" id="WP_136728927.1">
    <property type="nucleotide sequence ID" value="NZ_SUMC01000065.1"/>
</dbReference>
<dbReference type="Pfam" id="PF06013">
    <property type="entry name" value="WXG100"/>
    <property type="match status" value="1"/>
</dbReference>
<keyword evidence="2" id="KW-1185">Reference proteome</keyword>
<dbReference type="SUPFAM" id="SSF140453">
    <property type="entry name" value="EsxAB dimer-like"/>
    <property type="match status" value="1"/>
</dbReference>
<dbReference type="InterPro" id="IPR010310">
    <property type="entry name" value="T7SS_ESAT-6-like"/>
</dbReference>
<accession>A0A4U0S1Q6</accession>
<dbReference type="Gene3D" id="1.10.287.1060">
    <property type="entry name" value="ESAT-6-like"/>
    <property type="match status" value="1"/>
</dbReference>
<comment type="caution">
    <text evidence="1">The sequence shown here is derived from an EMBL/GenBank/DDBJ whole genome shotgun (WGS) entry which is preliminary data.</text>
</comment>
<organism evidence="1 2">
    <name type="scientific">Actinacidiphila oryziradicis</name>
    <dbReference type="NCBI Taxonomy" id="2571141"/>
    <lineage>
        <taxon>Bacteria</taxon>
        <taxon>Bacillati</taxon>
        <taxon>Actinomycetota</taxon>
        <taxon>Actinomycetes</taxon>
        <taxon>Kitasatosporales</taxon>
        <taxon>Streptomycetaceae</taxon>
        <taxon>Actinacidiphila</taxon>
    </lineage>
</organism>
<dbReference type="InterPro" id="IPR036689">
    <property type="entry name" value="ESAT-6-like_sf"/>
</dbReference>
<dbReference type="OrthoDB" id="3531801at2"/>
<reference evidence="1 2" key="1">
    <citation type="submission" date="2019-04" db="EMBL/GenBank/DDBJ databases">
        <title>Streptomyces oryziradicis sp. nov., a novel actinomycete isolated from rhizosphere soil of rice (Oryza sativa L.).</title>
        <authorList>
            <person name="Li C."/>
        </authorList>
    </citation>
    <scope>NUCLEOTIDE SEQUENCE [LARGE SCALE GENOMIC DNA]</scope>
    <source>
        <strain evidence="1 2">NEAU-C40</strain>
    </source>
</reference>
<dbReference type="AlphaFoldDB" id="A0A4U0S1Q6"/>
<protein>
    <submittedName>
        <fullName evidence="1">WXG100 family type VII secretion target</fullName>
    </submittedName>
</protein>
<evidence type="ECO:0000313" key="2">
    <source>
        <dbReference type="Proteomes" id="UP000305778"/>
    </source>
</evidence>
<name>A0A4U0S1Q6_9ACTN</name>
<gene>
    <name evidence="1" type="ORF">FCI23_39200</name>
</gene>
<proteinExistence type="predicted"/>
<dbReference type="EMBL" id="SUMC01000065">
    <property type="protein sequence ID" value="TKA02073.1"/>
    <property type="molecule type" value="Genomic_DNA"/>
</dbReference>
<dbReference type="Proteomes" id="UP000305778">
    <property type="component" value="Unassembled WGS sequence"/>
</dbReference>
<evidence type="ECO:0000313" key="1">
    <source>
        <dbReference type="EMBL" id="TKA02073.1"/>
    </source>
</evidence>
<sequence>MADYDSASLSVDPQTINTFVNALKAQAQDVADTLISINGTLSGLALGWAGDTADEVQVFNDSWTNTMTSMFGTQDDPSKGVLNVIIGGLQEVAVGYSWTELQLAGMWQQFYTQLSSAASGSAATPTSTPPNVGNTNYTAVTEVFS</sequence>